<sequence>MPKMLLLAASILGLTLASPFNTFPIMERQSSSITCPDMNQTTVISNGKSFVVECGMEHAGGDLPNQPVYVNSLAQCVAACAQEPSCVDFTLSGAACYMKGSVGPTVYGGFNGARLIGVESGVVYLTCGQAS</sequence>
<dbReference type="Gene3D" id="3.50.4.10">
    <property type="entry name" value="Hepatocyte Growth Factor"/>
    <property type="match status" value="1"/>
</dbReference>
<dbReference type="EMBL" id="LFZN01000100">
    <property type="protein sequence ID" value="KXS99072.1"/>
    <property type="molecule type" value="Genomic_DNA"/>
</dbReference>
<dbReference type="Pfam" id="PF14295">
    <property type="entry name" value="PAN_4"/>
    <property type="match status" value="1"/>
</dbReference>
<organism evidence="3 4">
    <name type="scientific">Pseudocercospora eumusae</name>
    <dbReference type="NCBI Taxonomy" id="321146"/>
    <lineage>
        <taxon>Eukaryota</taxon>
        <taxon>Fungi</taxon>
        <taxon>Dikarya</taxon>
        <taxon>Ascomycota</taxon>
        <taxon>Pezizomycotina</taxon>
        <taxon>Dothideomycetes</taxon>
        <taxon>Dothideomycetidae</taxon>
        <taxon>Mycosphaerellales</taxon>
        <taxon>Mycosphaerellaceae</taxon>
        <taxon>Pseudocercospora</taxon>
    </lineage>
</organism>
<keyword evidence="4" id="KW-1185">Reference proteome</keyword>
<comment type="caution">
    <text evidence="3">The sequence shown here is derived from an EMBL/GenBank/DDBJ whole genome shotgun (WGS) entry which is preliminary data.</text>
</comment>
<dbReference type="Proteomes" id="UP000070133">
    <property type="component" value="Unassembled WGS sequence"/>
</dbReference>
<proteinExistence type="predicted"/>
<reference evidence="3 4" key="1">
    <citation type="submission" date="2015-07" db="EMBL/GenBank/DDBJ databases">
        <title>Comparative genomics of the Sigatoka disease complex on banana suggests a link between parallel evolutionary changes in Pseudocercospora fijiensis and Pseudocercospora eumusae and increased virulence on the banana host.</title>
        <authorList>
            <person name="Chang T.-C."/>
            <person name="Salvucci A."/>
            <person name="Crous P.W."/>
            <person name="Stergiopoulos I."/>
        </authorList>
    </citation>
    <scope>NUCLEOTIDE SEQUENCE [LARGE SCALE GENOMIC DNA]</scope>
    <source>
        <strain evidence="3 4">CBS 114824</strain>
    </source>
</reference>
<feature type="domain" description="Apple" evidence="2">
    <location>
        <begin position="57"/>
        <end position="99"/>
    </location>
</feature>
<protein>
    <recommendedName>
        <fullName evidence="2">Apple domain-containing protein</fullName>
    </recommendedName>
</protein>
<feature type="chain" id="PRO_5007806572" description="Apple domain-containing protein" evidence="1">
    <location>
        <begin position="18"/>
        <end position="131"/>
    </location>
</feature>
<dbReference type="STRING" id="321146.A0A139H9G6"/>
<feature type="signal peptide" evidence="1">
    <location>
        <begin position="1"/>
        <end position="17"/>
    </location>
</feature>
<dbReference type="OrthoDB" id="160645at2759"/>
<evidence type="ECO:0000313" key="3">
    <source>
        <dbReference type="EMBL" id="KXS99072.1"/>
    </source>
</evidence>
<evidence type="ECO:0000313" key="4">
    <source>
        <dbReference type="Proteomes" id="UP000070133"/>
    </source>
</evidence>
<name>A0A139H9G6_9PEZI</name>
<gene>
    <name evidence="3" type="ORF">AC578_6974</name>
</gene>
<accession>A0A139H9G6</accession>
<evidence type="ECO:0000259" key="2">
    <source>
        <dbReference type="Pfam" id="PF14295"/>
    </source>
</evidence>
<evidence type="ECO:0000256" key="1">
    <source>
        <dbReference type="SAM" id="SignalP"/>
    </source>
</evidence>
<keyword evidence="1" id="KW-0732">Signal</keyword>
<dbReference type="AlphaFoldDB" id="A0A139H9G6"/>
<dbReference type="InterPro" id="IPR003609">
    <property type="entry name" value="Pan_app"/>
</dbReference>